<feature type="region of interest" description="Disordered" evidence="1">
    <location>
        <begin position="46"/>
        <end position="70"/>
    </location>
</feature>
<organism evidence="2 3">
    <name type="scientific">Catenulispora subtropica</name>
    <dbReference type="NCBI Taxonomy" id="450798"/>
    <lineage>
        <taxon>Bacteria</taxon>
        <taxon>Bacillati</taxon>
        <taxon>Actinomycetota</taxon>
        <taxon>Actinomycetes</taxon>
        <taxon>Catenulisporales</taxon>
        <taxon>Catenulisporaceae</taxon>
        <taxon>Catenulispora</taxon>
    </lineage>
</organism>
<name>A0ABN2SPN8_9ACTN</name>
<accession>A0ABN2SPN8</accession>
<comment type="caution">
    <text evidence="2">The sequence shown here is derived from an EMBL/GenBank/DDBJ whole genome shotgun (WGS) entry which is preliminary data.</text>
</comment>
<evidence type="ECO:0000313" key="3">
    <source>
        <dbReference type="Proteomes" id="UP001499854"/>
    </source>
</evidence>
<evidence type="ECO:0000313" key="2">
    <source>
        <dbReference type="EMBL" id="GAA1990230.1"/>
    </source>
</evidence>
<reference evidence="2 3" key="1">
    <citation type="journal article" date="2019" name="Int. J. Syst. Evol. Microbiol.">
        <title>The Global Catalogue of Microorganisms (GCM) 10K type strain sequencing project: providing services to taxonomists for standard genome sequencing and annotation.</title>
        <authorList>
            <consortium name="The Broad Institute Genomics Platform"/>
            <consortium name="The Broad Institute Genome Sequencing Center for Infectious Disease"/>
            <person name="Wu L."/>
            <person name="Ma J."/>
        </authorList>
    </citation>
    <scope>NUCLEOTIDE SEQUENCE [LARGE SCALE GENOMIC DNA]</scope>
    <source>
        <strain evidence="2 3">JCM 16013</strain>
    </source>
</reference>
<keyword evidence="3" id="KW-1185">Reference proteome</keyword>
<protein>
    <submittedName>
        <fullName evidence="2">Uncharacterized protein</fullName>
    </submittedName>
</protein>
<gene>
    <name evidence="2" type="ORF">GCM10009838_61660</name>
</gene>
<proteinExistence type="predicted"/>
<dbReference type="EMBL" id="BAAAQM010000043">
    <property type="protein sequence ID" value="GAA1990230.1"/>
    <property type="molecule type" value="Genomic_DNA"/>
</dbReference>
<dbReference type="Proteomes" id="UP001499854">
    <property type="component" value="Unassembled WGS sequence"/>
</dbReference>
<sequence>MTRLRQYTRPERMRANCLGDTTAMTPPGHRCECHCDVLQRLGQSRHPQARCKQGKQGKQGKQANAGLPEPGSTVFWRFCYLA</sequence>
<evidence type="ECO:0000256" key="1">
    <source>
        <dbReference type="SAM" id="MobiDB-lite"/>
    </source>
</evidence>